<dbReference type="eggNOG" id="COG0737">
    <property type="taxonomic scope" value="Bacteria"/>
</dbReference>
<dbReference type="InterPro" id="IPR029052">
    <property type="entry name" value="Metallo-depent_PP-like"/>
</dbReference>
<dbReference type="PATRIC" id="fig|1171373.8.peg.3151"/>
<dbReference type="KEGG" id="pbo:PACID_32030"/>
<dbReference type="Pfam" id="PF02872">
    <property type="entry name" value="5_nucleotid_C"/>
    <property type="match status" value="1"/>
</dbReference>
<dbReference type="PANTHER" id="PTHR11575:SF24">
    <property type="entry name" value="5'-NUCLEOTIDASE"/>
    <property type="match status" value="1"/>
</dbReference>
<feature type="compositionally biased region" description="Polar residues" evidence="2">
    <location>
        <begin position="663"/>
        <end position="686"/>
    </location>
</feature>
<dbReference type="GO" id="GO:0008253">
    <property type="term" value="F:5'-nucleotidase activity"/>
    <property type="evidence" value="ECO:0007669"/>
    <property type="project" value="UniProtKB-EC"/>
</dbReference>
<keyword evidence="1" id="KW-0732">Signal</keyword>
<keyword evidence="1" id="KW-0547">Nucleotide-binding</keyword>
<dbReference type="SUPFAM" id="SSF55816">
    <property type="entry name" value="5'-nucleotidase (syn. UDP-sugar hydrolase), C-terminal domain"/>
    <property type="match status" value="1"/>
</dbReference>
<evidence type="ECO:0000256" key="1">
    <source>
        <dbReference type="RuleBase" id="RU362119"/>
    </source>
</evidence>
<protein>
    <submittedName>
        <fullName evidence="4">5'-Nucleotidase domain-containing protein</fullName>
        <ecNumber evidence="4">3.1.3.5</ecNumber>
    </submittedName>
</protein>
<name>K7S0T6_ACIA4</name>
<accession>K7S0T6</accession>
<dbReference type="InterPro" id="IPR036907">
    <property type="entry name" value="5'-Nucleotdase_C_sf"/>
</dbReference>
<dbReference type="InterPro" id="IPR008334">
    <property type="entry name" value="5'-Nucleotdase_C"/>
</dbReference>
<dbReference type="GO" id="GO:0000166">
    <property type="term" value="F:nucleotide binding"/>
    <property type="evidence" value="ECO:0007669"/>
    <property type="project" value="UniProtKB-KW"/>
</dbReference>
<dbReference type="EC" id="3.1.3.5" evidence="4"/>
<feature type="domain" description="5'-Nucleotidase C-terminal" evidence="3">
    <location>
        <begin position="352"/>
        <end position="504"/>
    </location>
</feature>
<dbReference type="Gene3D" id="3.60.21.10">
    <property type="match status" value="1"/>
</dbReference>
<dbReference type="HOGENOM" id="CLU_005854_5_0_11"/>
<evidence type="ECO:0000313" key="4">
    <source>
        <dbReference type="EMBL" id="AFV90963.1"/>
    </source>
</evidence>
<feature type="signal peptide" evidence="1">
    <location>
        <begin position="1"/>
        <end position="25"/>
    </location>
</feature>
<dbReference type="PRINTS" id="PR01607">
    <property type="entry name" value="APYRASEFAMLY"/>
</dbReference>
<organism evidence="4 5">
    <name type="scientific">Acidipropionibacterium acidipropionici (strain ATCC 4875 / DSM 20272 / JCM 6432 / NBRC 12425 / NCIMB 8070 / 4)</name>
    <name type="common">Propionibacterium acidipropionici</name>
    <dbReference type="NCBI Taxonomy" id="1171373"/>
    <lineage>
        <taxon>Bacteria</taxon>
        <taxon>Bacillati</taxon>
        <taxon>Actinomycetota</taxon>
        <taxon>Actinomycetes</taxon>
        <taxon>Propionibacteriales</taxon>
        <taxon>Propionibacteriaceae</taxon>
        <taxon>Acidipropionibacterium</taxon>
    </lineage>
</organism>
<dbReference type="GO" id="GO:0009166">
    <property type="term" value="P:nucleotide catabolic process"/>
    <property type="evidence" value="ECO:0007669"/>
    <property type="project" value="InterPro"/>
</dbReference>
<sequence>MVRAVLSAACTGALLLVGAAGTAQAAPAPSSPTPTSRCDASRNLSVFSFNGFQGRIANAAALFTPVARERARLGADNVLLLSGGDNVGGSTFDSASQEDIPALDILKTAGVDASAIGNHELDRGFVDLRDRIVPHVDGDFPYLGANVRNTATRTIASPLSASTIIDRDGLKIGVVGAVTKDLPSLVAPGGIKGLQISDPVAAVNAEAARLKKNGADIVVASYHEGTASSGSTGTGLSPIVSGTSRNVDIVFTGHTNHQYSRRTNTGAPMMQAGSYGAGLAQVRIGYDTARHKVCTTKDAIVPAAAQPDTSNPTIVAIRKLASDAAEQADVAGQQKIGTAASPITTAADAADSSYGNEVRDRESTLSNMVAQMYKDTLGRTDPNFIGLQNPGGTRASLTGSRVTYGQAAQVLPFANTLATKKVTGEQFRKVLEQQWQAGAGSAKASRAYLQLGLSSNVTYTYDESRARGRRITAIWVNGRPLDPKGTYTIGSGAFLVDGGDNFSELAKGARPVDTGKVDLESWVSWIRSKRVLEPSFAKQAVPVTSSLPADGRTGSFVIGMPRSGGDAPDTVDLSSRGAARNTRVTAYLVQKGRKVKVATAPVTGGTTTVHFTVPASQGLTSGDAVVRFEFPASGTVVRVPMRITVPAVATPKGTPSGDASRGDGNSPTPSAADPTTSVPVSGQSGTAHPADGAPTLPRWLPATGKA</sequence>
<dbReference type="RefSeq" id="WP_015071857.1">
    <property type="nucleotide sequence ID" value="NC_019395.1"/>
</dbReference>
<dbReference type="EMBL" id="CP003493">
    <property type="protein sequence ID" value="AFV90963.1"/>
    <property type="molecule type" value="Genomic_DNA"/>
</dbReference>
<evidence type="ECO:0000313" key="5">
    <source>
        <dbReference type="Proteomes" id="UP000000214"/>
    </source>
</evidence>
<evidence type="ECO:0000259" key="3">
    <source>
        <dbReference type="Pfam" id="PF02872"/>
    </source>
</evidence>
<comment type="similarity">
    <text evidence="1">Belongs to the 5'-nucleotidase family.</text>
</comment>
<dbReference type="AlphaFoldDB" id="K7S0T6"/>
<keyword evidence="1 4" id="KW-0378">Hydrolase</keyword>
<reference evidence="4 5" key="1">
    <citation type="journal article" date="2012" name="BMC Genomics">
        <title>The genome sequence of Propionibacterium acidipropionici provides insights into its biotechnological and industrial potential.</title>
        <authorList>
            <person name="Parizzi L.P."/>
            <person name="Grassi M.C."/>
            <person name="Llerena L.A."/>
            <person name="Carazzolle M.F."/>
            <person name="Queiroz V.L."/>
            <person name="Lunardi I."/>
            <person name="Zeidler A.F."/>
            <person name="Teixeira P.J."/>
            <person name="Mieczkowski P."/>
            <person name="Rincones J."/>
            <person name="Pereira G.A."/>
        </authorList>
    </citation>
    <scope>NUCLEOTIDE SEQUENCE [LARGE SCALE GENOMIC DNA]</scope>
    <source>
        <strain evidence="5">ATCC 4875 / DSM 20272 / JCM 6432 / NBRC 12425 / NCIMB 8070</strain>
    </source>
</reference>
<dbReference type="Proteomes" id="UP000000214">
    <property type="component" value="Chromosome"/>
</dbReference>
<dbReference type="STRING" id="1171373.PACID_32030"/>
<dbReference type="PANTHER" id="PTHR11575">
    <property type="entry name" value="5'-NUCLEOTIDASE-RELATED"/>
    <property type="match status" value="1"/>
</dbReference>
<proteinExistence type="inferred from homology"/>
<gene>
    <name evidence="4" type="ordered locus">PACID_32030</name>
</gene>
<feature type="region of interest" description="Disordered" evidence="2">
    <location>
        <begin position="648"/>
        <end position="706"/>
    </location>
</feature>
<dbReference type="Gene3D" id="3.90.780.10">
    <property type="entry name" value="5'-Nucleotidase, C-terminal domain"/>
    <property type="match status" value="1"/>
</dbReference>
<evidence type="ECO:0000256" key="2">
    <source>
        <dbReference type="SAM" id="MobiDB-lite"/>
    </source>
</evidence>
<feature type="chain" id="PRO_5005138382" evidence="1">
    <location>
        <begin position="26"/>
        <end position="706"/>
    </location>
</feature>
<dbReference type="InterPro" id="IPR006179">
    <property type="entry name" value="5_nucleotidase/apyrase"/>
</dbReference>
<dbReference type="SUPFAM" id="SSF56300">
    <property type="entry name" value="Metallo-dependent phosphatases"/>
    <property type="match status" value="1"/>
</dbReference>